<name>A0AAX3SH12_9BURK</name>
<organism evidence="1 2">
    <name type="scientific">Delftia tsuruhatensis</name>
    <dbReference type="NCBI Taxonomy" id="180282"/>
    <lineage>
        <taxon>Bacteria</taxon>
        <taxon>Pseudomonadati</taxon>
        <taxon>Pseudomonadota</taxon>
        <taxon>Betaproteobacteria</taxon>
        <taxon>Burkholderiales</taxon>
        <taxon>Comamonadaceae</taxon>
        <taxon>Delftia</taxon>
    </lineage>
</organism>
<gene>
    <name evidence="1" type="ORF">PYR84_20325</name>
</gene>
<dbReference type="Proteomes" id="UP001219066">
    <property type="component" value="Chromosome"/>
</dbReference>
<proteinExistence type="predicted"/>
<protein>
    <submittedName>
        <fullName evidence="1">Uncharacterized protein</fullName>
    </submittedName>
</protein>
<dbReference type="AlphaFoldDB" id="A0AAX3SH12"/>
<evidence type="ECO:0000313" key="1">
    <source>
        <dbReference type="EMBL" id="WFF79278.1"/>
    </source>
</evidence>
<sequence length="695" mass="74206">MGNALIKNKKLVEFVPATPADPGFPGQPAIPERVTYEWRDVRVEAGPHEMQRIEVPTDDGGRLVTWRTPLDALRERVGNPSLSAAAAHYSVVWAYVQTSDYDAPQRVPLTWTSAWIMRRENVRIVIPAQPAIPARPPKVATPERRTYDWHFGWNGGAHSLRELPANWIGTATFVIGKPVGAVVGFTLASQVPRVSRSSFANVEYGLLFGDGQVNVRHAGVTLQRVGSMTGNDTVHAQVGGGRIEWFLNDVSVYKGRFAMTGPYVLDAVLYCGDDAVDSPQLDDGLPAEDGKAALMLAPLQTAGQALEPMGMQLAMAPLDLFAADRPLAQVKARLQPLRVAGDPIPRGALRLAGAQVRASDARNDAVARPTLARLQTTAEVEVGEGAWIPQYSIGTAFVPPPVVNGSIIGGQGHDYQMRLGPAFTVASQDRHAEGRLALAPVQLLSDVEALTHLVRAQDLLGADLALTASGYVTLVIAERVGASGALTLGAAGLVLDVNEQISSGAETEISGAIVASVLEHLGAVDRYRALVFRVVDGQPVLVDPGHAWVVNTESSASTRYEGYAFDSFMTVGGRPFGVRADGVYSLGGTTDAGLPIEWGAGLGKHDFGSQAIKRLESVHAGVSATGQLYVRIGDGQQTYTYRARRVDAAQRVQRFDPGRGLAANYFTFDLVGEGVAELDNIVFGVVAGQRRIGRG</sequence>
<dbReference type="RefSeq" id="WP_277848696.1">
    <property type="nucleotide sequence ID" value="NZ_CP120956.1"/>
</dbReference>
<reference evidence="1" key="1">
    <citation type="submission" date="2023-03" db="EMBL/GenBank/DDBJ databases">
        <title>Synergistic degradation of erythromycin by symbiotic bacteria Ery-6A and Ery-6B and application in simulated water remediation.</title>
        <authorList>
            <person name="Xu S."/>
        </authorList>
    </citation>
    <scope>NUCLEOTIDE SEQUENCE</scope>
    <source>
        <strain evidence="1">Ery-6A</strain>
    </source>
</reference>
<dbReference type="EMBL" id="CP120956">
    <property type="protein sequence ID" value="WFF79278.1"/>
    <property type="molecule type" value="Genomic_DNA"/>
</dbReference>
<evidence type="ECO:0000313" key="2">
    <source>
        <dbReference type="Proteomes" id="UP001219066"/>
    </source>
</evidence>
<accession>A0AAX3SH12</accession>